<name>A0ABQ4MIT6_9BACL</name>
<dbReference type="EMBL" id="BOSL01000026">
    <property type="protein sequence ID" value="GIP55904.1"/>
    <property type="molecule type" value="Genomic_DNA"/>
</dbReference>
<feature type="coiled-coil region" evidence="1">
    <location>
        <begin position="8"/>
        <end position="42"/>
    </location>
</feature>
<reference evidence="2 3" key="1">
    <citation type="submission" date="2021-03" db="EMBL/GenBank/DDBJ databases">
        <title>Antimicrobial resistance genes in bacteria isolated from Japanese honey, and their potential for conferring macrolide and lincosamide resistance in the American foulbrood pathogen Paenibacillus larvae.</title>
        <authorList>
            <person name="Okamoto M."/>
            <person name="Kumagai M."/>
            <person name="Kanamori H."/>
            <person name="Takamatsu D."/>
        </authorList>
    </citation>
    <scope>NUCLEOTIDE SEQUENCE [LARGE SCALE GENOMIC DNA]</scope>
    <source>
        <strain evidence="2 3">J42TS3</strain>
    </source>
</reference>
<keyword evidence="1" id="KW-0175">Coiled coil</keyword>
<evidence type="ECO:0000256" key="1">
    <source>
        <dbReference type="SAM" id="Coils"/>
    </source>
</evidence>
<keyword evidence="3" id="KW-1185">Reference proteome</keyword>
<evidence type="ECO:0000313" key="3">
    <source>
        <dbReference type="Proteomes" id="UP000679992"/>
    </source>
</evidence>
<accession>A0ABQ4MIT6</accession>
<evidence type="ECO:0000313" key="2">
    <source>
        <dbReference type="EMBL" id="GIP55904.1"/>
    </source>
</evidence>
<dbReference type="Proteomes" id="UP000679992">
    <property type="component" value="Unassembled WGS sequence"/>
</dbReference>
<comment type="caution">
    <text evidence="2">The sequence shown here is derived from an EMBL/GenBank/DDBJ whole genome shotgun (WGS) entry which is preliminary data.</text>
</comment>
<gene>
    <name evidence="2" type="ORF">J42TS3_49390</name>
</gene>
<proteinExistence type="predicted"/>
<organism evidence="2 3">
    <name type="scientific">Paenibacillus vini</name>
    <dbReference type="NCBI Taxonomy" id="1476024"/>
    <lineage>
        <taxon>Bacteria</taxon>
        <taxon>Bacillati</taxon>
        <taxon>Bacillota</taxon>
        <taxon>Bacilli</taxon>
        <taxon>Bacillales</taxon>
        <taxon>Paenibacillaceae</taxon>
        <taxon>Paenibacillus</taxon>
    </lineage>
</organism>
<dbReference type="RefSeq" id="WP_280520405.1">
    <property type="nucleotide sequence ID" value="NZ_BOSL01000026.1"/>
</dbReference>
<protein>
    <submittedName>
        <fullName evidence="2">Uncharacterized protein</fullName>
    </submittedName>
</protein>
<sequence>MENKNVAEVKLNINTEDLKRKLDEIENQLDRILTKLAKVHELQN</sequence>